<organism evidence="1 2">
    <name type="scientific">Streptococcus mutans SM6</name>
    <dbReference type="NCBI Taxonomy" id="857119"/>
    <lineage>
        <taxon>Bacteria</taxon>
        <taxon>Bacillati</taxon>
        <taxon>Bacillota</taxon>
        <taxon>Bacilli</taxon>
        <taxon>Lactobacillales</taxon>
        <taxon>Streptococcaceae</taxon>
        <taxon>Streptococcus</taxon>
    </lineage>
</organism>
<protein>
    <submittedName>
        <fullName evidence="1">Acetyltransferase</fullName>
    </submittedName>
</protein>
<sequence>MASYYQSIPRVVYFVLKDYSQIVGTGGFAPVFLAVAEL</sequence>
<proteinExistence type="predicted"/>
<reference evidence="1 2" key="1">
    <citation type="journal article" date="2013" name="Mol. Biol. Evol.">
        <title>Evolutionary and population genomics of the cavity causing bacteria Streptococcus mutans.</title>
        <authorList>
            <person name="Cornejo O.E."/>
            <person name="Lefebure T."/>
            <person name="Pavinski Bitar P.D."/>
            <person name="Lang P."/>
            <person name="Richards V.P."/>
            <person name="Eilertson K."/>
            <person name="Do T."/>
            <person name="Beighton D."/>
            <person name="Zeng L."/>
            <person name="Ahn S.J."/>
            <person name="Burne R.A."/>
            <person name="Siepel A."/>
            <person name="Bustamante C.D."/>
            <person name="Stanhope M.J."/>
        </authorList>
    </citation>
    <scope>NUCLEOTIDE SEQUENCE [LARGE SCALE GENOMIC DNA]</scope>
    <source>
        <strain evidence="1 2">SM6</strain>
    </source>
</reference>
<evidence type="ECO:0000313" key="2">
    <source>
        <dbReference type="Proteomes" id="UP000011676"/>
    </source>
</evidence>
<comment type="caution">
    <text evidence="1">The sequence shown here is derived from an EMBL/GenBank/DDBJ whole genome shotgun (WGS) entry which is preliminary data.</text>
</comment>
<name>A0A829BQL4_STRMG</name>
<gene>
    <name evidence="1" type="ORF">SMU82_05667</name>
</gene>
<dbReference type="AlphaFoldDB" id="A0A829BQL4"/>
<accession>A0A829BQL4</accession>
<dbReference type="GO" id="GO:0016740">
    <property type="term" value="F:transferase activity"/>
    <property type="evidence" value="ECO:0007669"/>
    <property type="project" value="UniProtKB-KW"/>
</dbReference>
<evidence type="ECO:0000313" key="1">
    <source>
        <dbReference type="EMBL" id="EMC23959.1"/>
    </source>
</evidence>
<dbReference type="EMBL" id="AHSR01000022">
    <property type="protein sequence ID" value="EMC23959.1"/>
    <property type="molecule type" value="Genomic_DNA"/>
</dbReference>
<dbReference type="Proteomes" id="UP000011676">
    <property type="component" value="Unassembled WGS sequence"/>
</dbReference>
<keyword evidence="1" id="KW-0808">Transferase</keyword>